<organism evidence="1">
    <name type="scientific">marine sediment metagenome</name>
    <dbReference type="NCBI Taxonomy" id="412755"/>
    <lineage>
        <taxon>unclassified sequences</taxon>
        <taxon>metagenomes</taxon>
        <taxon>ecological metagenomes</taxon>
    </lineage>
</organism>
<evidence type="ECO:0000313" key="1">
    <source>
        <dbReference type="EMBL" id="KKL77126.1"/>
    </source>
</evidence>
<proteinExistence type="predicted"/>
<name>A0A0F9FFB9_9ZZZZ</name>
<accession>A0A0F9FFB9</accession>
<reference evidence="1" key="1">
    <citation type="journal article" date="2015" name="Nature">
        <title>Complex archaea that bridge the gap between prokaryotes and eukaryotes.</title>
        <authorList>
            <person name="Spang A."/>
            <person name="Saw J.H."/>
            <person name="Jorgensen S.L."/>
            <person name="Zaremba-Niedzwiedzka K."/>
            <person name="Martijn J."/>
            <person name="Lind A.E."/>
            <person name="van Eijk R."/>
            <person name="Schleper C."/>
            <person name="Guy L."/>
            <person name="Ettema T.J."/>
        </authorList>
    </citation>
    <scope>NUCLEOTIDE SEQUENCE</scope>
</reference>
<comment type="caution">
    <text evidence="1">The sequence shown here is derived from an EMBL/GenBank/DDBJ whole genome shotgun (WGS) entry which is preliminary data.</text>
</comment>
<dbReference type="EMBL" id="LAZR01023842">
    <property type="protein sequence ID" value="KKL77126.1"/>
    <property type="molecule type" value="Genomic_DNA"/>
</dbReference>
<gene>
    <name evidence="1" type="ORF">LCGC14_2038030</name>
</gene>
<dbReference type="AlphaFoldDB" id="A0A0F9FFB9"/>
<sequence length="153" mass="16785">MIVLMLLGGMSQAEVGREFALTRQAISKIAKDPRAEEVIRQARESITDRLLGDIDDQLDLASRLSMKVIRRTLAADISPTHKAKGNQDRVAVSILRGRGFLSKDGESGEQGFHITPAQFDRLTEALAKADAAKKIDPFEGIPEVKAIEEDSDE</sequence>
<protein>
    <submittedName>
        <fullName evidence="1">Uncharacterized protein</fullName>
    </submittedName>
</protein>